<name>A0A9P0MVI7_NEZVI</name>
<dbReference type="AlphaFoldDB" id="A0A9P0MVI7"/>
<dbReference type="EMBL" id="OV725082">
    <property type="protein sequence ID" value="CAH1405925.1"/>
    <property type="molecule type" value="Genomic_DNA"/>
</dbReference>
<evidence type="ECO:0000313" key="3">
    <source>
        <dbReference type="Proteomes" id="UP001152798"/>
    </source>
</evidence>
<dbReference type="Proteomes" id="UP001152798">
    <property type="component" value="Chromosome 6"/>
</dbReference>
<accession>A0A9P0MVI7</accession>
<gene>
    <name evidence="2" type="ORF">NEZAVI_LOCUS13982</name>
</gene>
<protein>
    <submittedName>
        <fullName evidence="2">Uncharacterized protein</fullName>
    </submittedName>
</protein>
<organism evidence="2 3">
    <name type="scientific">Nezara viridula</name>
    <name type="common">Southern green stink bug</name>
    <name type="synonym">Cimex viridulus</name>
    <dbReference type="NCBI Taxonomy" id="85310"/>
    <lineage>
        <taxon>Eukaryota</taxon>
        <taxon>Metazoa</taxon>
        <taxon>Ecdysozoa</taxon>
        <taxon>Arthropoda</taxon>
        <taxon>Hexapoda</taxon>
        <taxon>Insecta</taxon>
        <taxon>Pterygota</taxon>
        <taxon>Neoptera</taxon>
        <taxon>Paraneoptera</taxon>
        <taxon>Hemiptera</taxon>
        <taxon>Heteroptera</taxon>
        <taxon>Panheteroptera</taxon>
        <taxon>Pentatomomorpha</taxon>
        <taxon>Pentatomoidea</taxon>
        <taxon>Pentatomidae</taxon>
        <taxon>Pentatominae</taxon>
        <taxon>Nezara</taxon>
    </lineage>
</organism>
<feature type="region of interest" description="Disordered" evidence="1">
    <location>
        <begin position="105"/>
        <end position="132"/>
    </location>
</feature>
<reference evidence="2" key="1">
    <citation type="submission" date="2022-01" db="EMBL/GenBank/DDBJ databases">
        <authorList>
            <person name="King R."/>
        </authorList>
    </citation>
    <scope>NUCLEOTIDE SEQUENCE</scope>
</reference>
<proteinExistence type="predicted"/>
<keyword evidence="3" id="KW-1185">Reference proteome</keyword>
<sequence length="132" mass="15376">MTSHGSRTGNFNGASALYGTCNRFFGTLLRYRLDTCTHQRSLDNAISENLPEEQAGAVFPRAACGEARYLHAIFFFPFTHREIFHFKQSRVLLTAERRKRFRNRRRMKEVKTEEESELGDAPVHKKRQDLII</sequence>
<evidence type="ECO:0000313" key="2">
    <source>
        <dbReference type="EMBL" id="CAH1405925.1"/>
    </source>
</evidence>
<evidence type="ECO:0000256" key="1">
    <source>
        <dbReference type="SAM" id="MobiDB-lite"/>
    </source>
</evidence>